<protein>
    <submittedName>
        <fullName evidence="1">Nitrate reductase maturation protein NarM</fullName>
    </submittedName>
</protein>
<evidence type="ECO:0000313" key="2">
    <source>
        <dbReference type="Proteomes" id="UP000597459"/>
    </source>
</evidence>
<dbReference type="InterPro" id="IPR013481">
    <property type="entry name" value="NarM"/>
</dbReference>
<sequence length="152" mass="17617">MRETHLFRFEMDFADTLRCVPMVVRMKLDLCGVKLSLRQWSRFTMAQRSQLTKSPITSLNERAAYRALLVYLISTQTGEEPKFLPDVNSDIWEKPDVVPEVVLQAALSFGEPPPTLDQWSRLSPLQRFALIKLTRSGHDNLNFVPAMREFFE</sequence>
<comment type="caution">
    <text evidence="1">The sequence shown here is derived from an EMBL/GenBank/DDBJ whole genome shotgun (WGS) entry which is preliminary data.</text>
</comment>
<name>A0A967B8J7_9PROT</name>
<dbReference type="AlphaFoldDB" id="A0A967B8J7"/>
<dbReference type="Pfam" id="PF09655">
    <property type="entry name" value="Nitr_red_assoc"/>
    <property type="match status" value="1"/>
</dbReference>
<proteinExistence type="predicted"/>
<dbReference type="EMBL" id="WOTH01000029">
    <property type="protein sequence ID" value="NHO54675.1"/>
    <property type="molecule type" value="Genomic_DNA"/>
</dbReference>
<accession>A0A967B8J7</accession>
<gene>
    <name evidence="1" type="primary">narM</name>
    <name evidence="1" type="ORF">GOB87_12095</name>
</gene>
<dbReference type="Proteomes" id="UP000597459">
    <property type="component" value="Unassembled WGS sequence"/>
</dbReference>
<dbReference type="RefSeq" id="WP_166317160.1">
    <property type="nucleotide sequence ID" value="NZ_WOTH01000029.1"/>
</dbReference>
<keyword evidence="2" id="KW-1185">Reference proteome</keyword>
<evidence type="ECO:0000313" key="1">
    <source>
        <dbReference type="EMBL" id="NHO54675.1"/>
    </source>
</evidence>
<reference evidence="1" key="1">
    <citation type="submission" date="2019-11" db="EMBL/GenBank/DDBJ databases">
        <title>Description of new Acetobacter species.</title>
        <authorList>
            <person name="Cleenwerck I."/>
            <person name="Sombolestani A.S."/>
        </authorList>
    </citation>
    <scope>NUCLEOTIDE SEQUENCE</scope>
    <source>
        <strain evidence="1">LMG 1626</strain>
    </source>
</reference>
<organism evidence="1 2">
    <name type="scientific">Acetobacter estunensis</name>
    <dbReference type="NCBI Taxonomy" id="104097"/>
    <lineage>
        <taxon>Bacteria</taxon>
        <taxon>Pseudomonadati</taxon>
        <taxon>Pseudomonadota</taxon>
        <taxon>Alphaproteobacteria</taxon>
        <taxon>Acetobacterales</taxon>
        <taxon>Acetobacteraceae</taxon>
        <taxon>Acetobacter</taxon>
    </lineage>
</organism>
<dbReference type="NCBIfam" id="TIGR02664">
    <property type="entry name" value="nitr_red_assoc"/>
    <property type="match status" value="1"/>
</dbReference>